<reference evidence="5 6" key="1">
    <citation type="journal article" date="2016" name="Mol. Biol. Evol.">
        <title>Comparative Genomics of Early-Diverging Mushroom-Forming Fungi Provides Insights into the Origins of Lignocellulose Decay Capabilities.</title>
        <authorList>
            <person name="Nagy L.G."/>
            <person name="Riley R."/>
            <person name="Tritt A."/>
            <person name="Adam C."/>
            <person name="Daum C."/>
            <person name="Floudas D."/>
            <person name="Sun H."/>
            <person name="Yadav J.S."/>
            <person name="Pangilinan J."/>
            <person name="Larsson K.H."/>
            <person name="Matsuura K."/>
            <person name="Barry K."/>
            <person name="Labutti K."/>
            <person name="Kuo R."/>
            <person name="Ohm R.A."/>
            <person name="Bhattacharya S.S."/>
            <person name="Shirouzu T."/>
            <person name="Yoshinaga Y."/>
            <person name="Martin F.M."/>
            <person name="Grigoriev I.V."/>
            <person name="Hibbett D.S."/>
        </authorList>
    </citation>
    <scope>NUCLEOTIDE SEQUENCE [LARGE SCALE GENOMIC DNA]</scope>
    <source>
        <strain evidence="5 6">CBS 109695</strain>
    </source>
</reference>
<evidence type="ECO:0000256" key="3">
    <source>
        <dbReference type="SAM" id="MobiDB-lite"/>
    </source>
</evidence>
<evidence type="ECO:0000259" key="4">
    <source>
        <dbReference type="Pfam" id="PF13359"/>
    </source>
</evidence>
<dbReference type="Proteomes" id="UP000076532">
    <property type="component" value="Unassembled WGS sequence"/>
</dbReference>
<keyword evidence="2" id="KW-0479">Metal-binding</keyword>
<dbReference type="STRING" id="436010.A0A166IC93"/>
<keyword evidence="6" id="KW-1185">Reference proteome</keyword>
<dbReference type="OrthoDB" id="2641813at2759"/>
<sequence>MAALSALHDEAVHLPTAEEKETQACSEWRDGFLLVDGMKITIFQRPGLHGDAWFDKNKDYSLDCQLITVPDTSLIVDYSLGHTGSVHDSWAFRSTRTFKESRIIFEPGEWIWANSAYPVEKWCVSPFKKPTRRELSPDQRTYNYHVSKVCIRSEHAIGLLKGRFQALCELRVLIATHQHHQWTIMEQLYHIERDMQEDGDNLEDGEDDEDDEDGNDNDGPNQWCCSKNLKTSVNFKLYHKF</sequence>
<feature type="region of interest" description="Disordered" evidence="3">
    <location>
        <begin position="198"/>
        <end position="222"/>
    </location>
</feature>
<accession>A0A166IC93</accession>
<feature type="domain" description="DDE Tnp4" evidence="4">
    <location>
        <begin position="35"/>
        <end position="177"/>
    </location>
</feature>
<evidence type="ECO:0000313" key="6">
    <source>
        <dbReference type="Proteomes" id="UP000076532"/>
    </source>
</evidence>
<dbReference type="Pfam" id="PF13359">
    <property type="entry name" value="DDE_Tnp_4"/>
    <property type="match status" value="1"/>
</dbReference>
<organism evidence="5 6">
    <name type="scientific">Athelia psychrophila</name>
    <dbReference type="NCBI Taxonomy" id="1759441"/>
    <lineage>
        <taxon>Eukaryota</taxon>
        <taxon>Fungi</taxon>
        <taxon>Dikarya</taxon>
        <taxon>Basidiomycota</taxon>
        <taxon>Agaricomycotina</taxon>
        <taxon>Agaricomycetes</taxon>
        <taxon>Agaricomycetidae</taxon>
        <taxon>Atheliales</taxon>
        <taxon>Atheliaceae</taxon>
        <taxon>Athelia</taxon>
    </lineage>
</organism>
<evidence type="ECO:0000256" key="2">
    <source>
        <dbReference type="ARBA" id="ARBA00022723"/>
    </source>
</evidence>
<dbReference type="GO" id="GO:0046872">
    <property type="term" value="F:metal ion binding"/>
    <property type="evidence" value="ECO:0007669"/>
    <property type="project" value="UniProtKB-KW"/>
</dbReference>
<evidence type="ECO:0000256" key="1">
    <source>
        <dbReference type="ARBA" id="ARBA00001968"/>
    </source>
</evidence>
<gene>
    <name evidence="5" type="ORF">FIBSPDRAFT_1024780</name>
</gene>
<evidence type="ECO:0000313" key="5">
    <source>
        <dbReference type="EMBL" id="KZP19661.1"/>
    </source>
</evidence>
<protein>
    <recommendedName>
        <fullName evidence="4">DDE Tnp4 domain-containing protein</fullName>
    </recommendedName>
</protein>
<dbReference type="InterPro" id="IPR027806">
    <property type="entry name" value="HARBI1_dom"/>
</dbReference>
<name>A0A166IC93_9AGAM</name>
<dbReference type="AlphaFoldDB" id="A0A166IC93"/>
<dbReference type="EMBL" id="KV417562">
    <property type="protein sequence ID" value="KZP19661.1"/>
    <property type="molecule type" value="Genomic_DNA"/>
</dbReference>
<feature type="compositionally biased region" description="Acidic residues" evidence="3">
    <location>
        <begin position="198"/>
        <end position="216"/>
    </location>
</feature>
<comment type="cofactor">
    <cofactor evidence="1">
        <name>a divalent metal cation</name>
        <dbReference type="ChEBI" id="CHEBI:60240"/>
    </cofactor>
</comment>
<proteinExistence type="predicted"/>